<dbReference type="GO" id="GO:0005886">
    <property type="term" value="C:plasma membrane"/>
    <property type="evidence" value="ECO:0007669"/>
    <property type="project" value="UniProtKB-SubCell"/>
</dbReference>
<dbReference type="Gene3D" id="1.10.3720.10">
    <property type="entry name" value="MetI-like"/>
    <property type="match status" value="1"/>
</dbReference>
<dbReference type="PANTHER" id="PTHR30151:SF16">
    <property type="entry name" value="ABC TRANSPORTER PERMEASE PROTEIN"/>
    <property type="match status" value="1"/>
</dbReference>
<protein>
    <submittedName>
        <fullName evidence="9">Binding-protein-dependent transport system inner membrane protein</fullName>
    </submittedName>
</protein>
<dbReference type="InterPro" id="IPR035906">
    <property type="entry name" value="MetI-like_sf"/>
</dbReference>
<keyword evidence="10" id="KW-1185">Reference proteome</keyword>
<feature type="transmembrane region" description="Helical" evidence="7">
    <location>
        <begin position="189"/>
        <end position="211"/>
    </location>
</feature>
<keyword evidence="2 7" id="KW-0813">Transport</keyword>
<evidence type="ECO:0000256" key="6">
    <source>
        <dbReference type="ARBA" id="ARBA00023136"/>
    </source>
</evidence>
<feature type="transmembrane region" description="Helical" evidence="7">
    <location>
        <begin position="58"/>
        <end position="82"/>
    </location>
</feature>
<dbReference type="Proteomes" id="UP000037175">
    <property type="component" value="Unassembled WGS sequence"/>
</dbReference>
<dbReference type="RefSeq" id="WP_052218378.1">
    <property type="nucleotide sequence ID" value="NZ_LGTE01000016.1"/>
</dbReference>
<evidence type="ECO:0000256" key="3">
    <source>
        <dbReference type="ARBA" id="ARBA00022475"/>
    </source>
</evidence>
<keyword evidence="4 7" id="KW-0812">Transmembrane</keyword>
<reference evidence="10" key="1">
    <citation type="submission" date="2015-07" db="EMBL/GenBank/DDBJ databases">
        <title>Complete Genome of Thermincola ferriacetica strain Z-0001T.</title>
        <authorList>
            <person name="Lusk B."/>
            <person name="Badalamenti J.P."/>
            <person name="Parameswaran P."/>
            <person name="Bond D.R."/>
            <person name="Torres C.I."/>
        </authorList>
    </citation>
    <scope>NUCLEOTIDE SEQUENCE [LARGE SCALE GENOMIC DNA]</scope>
    <source>
        <strain evidence="10">Z-0001</strain>
    </source>
</reference>
<keyword evidence="6 7" id="KW-0472">Membrane</keyword>
<evidence type="ECO:0000256" key="4">
    <source>
        <dbReference type="ARBA" id="ARBA00022692"/>
    </source>
</evidence>
<feature type="domain" description="ABC transmembrane type-1" evidence="8">
    <location>
        <begin position="52"/>
        <end position="241"/>
    </location>
</feature>
<feature type="transmembrane region" description="Helical" evidence="7">
    <location>
        <begin position="162"/>
        <end position="183"/>
    </location>
</feature>
<organism evidence="9 10">
    <name type="scientific">Thermincola ferriacetica</name>
    <dbReference type="NCBI Taxonomy" id="281456"/>
    <lineage>
        <taxon>Bacteria</taxon>
        <taxon>Bacillati</taxon>
        <taxon>Bacillota</taxon>
        <taxon>Clostridia</taxon>
        <taxon>Eubacteriales</taxon>
        <taxon>Thermincolaceae</taxon>
        <taxon>Thermincola</taxon>
    </lineage>
</organism>
<evidence type="ECO:0000313" key="9">
    <source>
        <dbReference type="EMBL" id="KNZ69113.1"/>
    </source>
</evidence>
<evidence type="ECO:0000256" key="1">
    <source>
        <dbReference type="ARBA" id="ARBA00004651"/>
    </source>
</evidence>
<dbReference type="EMBL" id="LGTE01000016">
    <property type="protein sequence ID" value="KNZ69113.1"/>
    <property type="molecule type" value="Genomic_DNA"/>
</dbReference>
<keyword evidence="3" id="KW-1003">Cell membrane</keyword>
<proteinExistence type="inferred from homology"/>
<dbReference type="Pfam" id="PF00528">
    <property type="entry name" value="BPD_transp_1"/>
    <property type="match status" value="1"/>
</dbReference>
<name>A0A0L6W155_9FIRM</name>
<comment type="subcellular location">
    <subcellularLocation>
        <location evidence="1 7">Cell membrane</location>
        <topology evidence="1 7">Multi-pass membrane protein</topology>
    </subcellularLocation>
</comment>
<feature type="transmembrane region" description="Helical" evidence="7">
    <location>
        <begin position="94"/>
        <end position="114"/>
    </location>
</feature>
<gene>
    <name evidence="9" type="ORF">Tfer_2217</name>
</gene>
<dbReference type="CDD" id="cd06261">
    <property type="entry name" value="TM_PBP2"/>
    <property type="match status" value="1"/>
</dbReference>
<accession>A0A0L6W155</accession>
<dbReference type="AlphaFoldDB" id="A0A0L6W155"/>
<comment type="similarity">
    <text evidence="7">Belongs to the binding-protein-dependent transport system permease family.</text>
</comment>
<dbReference type="GO" id="GO:0055085">
    <property type="term" value="P:transmembrane transport"/>
    <property type="evidence" value="ECO:0007669"/>
    <property type="project" value="InterPro"/>
</dbReference>
<evidence type="ECO:0000313" key="10">
    <source>
        <dbReference type="Proteomes" id="UP000037175"/>
    </source>
</evidence>
<evidence type="ECO:0000256" key="2">
    <source>
        <dbReference type="ARBA" id="ARBA00022448"/>
    </source>
</evidence>
<dbReference type="InterPro" id="IPR000515">
    <property type="entry name" value="MetI-like"/>
</dbReference>
<sequence>MREIFRKRILFIIILLGLWEATALTGIFPRMMFPTLGSIWQAFKSGIFGGELIDNASFSLYLIIIGLVISVFLTIILSTVAIMSRTFDDFINTAVAVMDPLPGIALLPLAILWFGTGQKAIIFIIVHSTLWPMILNTVTGFKTVPPIYKEVGENIGLRGPRLVLGIMVPAAFPYLLTGVKIGWSRAWRALIAAEMVFGTAGVSGGLGWYIYQQRYLMDISGVFAALVVIVIIGILVEDLLFGYIEKKTIKRWGMTV</sequence>
<dbReference type="PATRIC" id="fig|281456.6.peg.2343"/>
<evidence type="ECO:0000256" key="7">
    <source>
        <dbReference type="RuleBase" id="RU363032"/>
    </source>
</evidence>
<comment type="caution">
    <text evidence="9">The sequence shown here is derived from an EMBL/GenBank/DDBJ whole genome shotgun (WGS) entry which is preliminary data.</text>
</comment>
<evidence type="ECO:0000259" key="8">
    <source>
        <dbReference type="PROSITE" id="PS50928"/>
    </source>
</evidence>
<dbReference type="SUPFAM" id="SSF161098">
    <property type="entry name" value="MetI-like"/>
    <property type="match status" value="1"/>
</dbReference>
<feature type="transmembrane region" description="Helical" evidence="7">
    <location>
        <begin position="223"/>
        <end position="244"/>
    </location>
</feature>
<keyword evidence="5 7" id="KW-1133">Transmembrane helix</keyword>
<dbReference type="PROSITE" id="PS50928">
    <property type="entry name" value="ABC_TM1"/>
    <property type="match status" value="1"/>
</dbReference>
<dbReference type="PANTHER" id="PTHR30151">
    <property type="entry name" value="ALKANE SULFONATE ABC TRANSPORTER-RELATED, MEMBRANE SUBUNIT"/>
    <property type="match status" value="1"/>
</dbReference>
<evidence type="ECO:0000256" key="5">
    <source>
        <dbReference type="ARBA" id="ARBA00022989"/>
    </source>
</evidence>